<dbReference type="EMBL" id="JH993035">
    <property type="protein sequence ID" value="EKX39992.1"/>
    <property type="molecule type" value="Genomic_DNA"/>
</dbReference>
<evidence type="ECO:0000313" key="3">
    <source>
        <dbReference type="Proteomes" id="UP000011087"/>
    </source>
</evidence>
<reference evidence="1 3" key="1">
    <citation type="journal article" date="2012" name="Nature">
        <title>Algal genomes reveal evolutionary mosaicism and the fate of nucleomorphs.</title>
        <authorList>
            <consortium name="DOE Joint Genome Institute"/>
            <person name="Curtis B.A."/>
            <person name="Tanifuji G."/>
            <person name="Burki F."/>
            <person name="Gruber A."/>
            <person name="Irimia M."/>
            <person name="Maruyama S."/>
            <person name="Arias M.C."/>
            <person name="Ball S.G."/>
            <person name="Gile G.H."/>
            <person name="Hirakawa Y."/>
            <person name="Hopkins J.F."/>
            <person name="Kuo A."/>
            <person name="Rensing S.A."/>
            <person name="Schmutz J."/>
            <person name="Symeonidi A."/>
            <person name="Elias M."/>
            <person name="Eveleigh R.J."/>
            <person name="Herman E.K."/>
            <person name="Klute M.J."/>
            <person name="Nakayama T."/>
            <person name="Obornik M."/>
            <person name="Reyes-Prieto A."/>
            <person name="Armbrust E.V."/>
            <person name="Aves S.J."/>
            <person name="Beiko R.G."/>
            <person name="Coutinho P."/>
            <person name="Dacks J.B."/>
            <person name="Durnford D.G."/>
            <person name="Fast N.M."/>
            <person name="Green B.R."/>
            <person name="Grisdale C.J."/>
            <person name="Hempel F."/>
            <person name="Henrissat B."/>
            <person name="Hoppner M.P."/>
            <person name="Ishida K."/>
            <person name="Kim E."/>
            <person name="Koreny L."/>
            <person name="Kroth P.G."/>
            <person name="Liu Y."/>
            <person name="Malik S.B."/>
            <person name="Maier U.G."/>
            <person name="McRose D."/>
            <person name="Mock T."/>
            <person name="Neilson J.A."/>
            <person name="Onodera N.T."/>
            <person name="Poole A.M."/>
            <person name="Pritham E.J."/>
            <person name="Richards T.A."/>
            <person name="Rocap G."/>
            <person name="Roy S.W."/>
            <person name="Sarai C."/>
            <person name="Schaack S."/>
            <person name="Shirato S."/>
            <person name="Slamovits C.H."/>
            <person name="Spencer D.F."/>
            <person name="Suzuki S."/>
            <person name="Worden A.Z."/>
            <person name="Zauner S."/>
            <person name="Barry K."/>
            <person name="Bell C."/>
            <person name="Bharti A.K."/>
            <person name="Crow J.A."/>
            <person name="Grimwood J."/>
            <person name="Kramer R."/>
            <person name="Lindquist E."/>
            <person name="Lucas S."/>
            <person name="Salamov A."/>
            <person name="McFadden G.I."/>
            <person name="Lane C.E."/>
            <person name="Keeling P.J."/>
            <person name="Gray M.W."/>
            <person name="Grigoriev I.V."/>
            <person name="Archibald J.M."/>
        </authorList>
    </citation>
    <scope>NUCLEOTIDE SEQUENCE</scope>
    <source>
        <strain evidence="1 3">CCMP2712</strain>
    </source>
</reference>
<name>L1IV62_GUITC</name>
<organism evidence="1">
    <name type="scientific">Guillardia theta (strain CCMP2712)</name>
    <name type="common">Cryptophyte</name>
    <dbReference type="NCBI Taxonomy" id="905079"/>
    <lineage>
        <taxon>Eukaryota</taxon>
        <taxon>Cryptophyceae</taxon>
        <taxon>Pyrenomonadales</taxon>
        <taxon>Geminigeraceae</taxon>
        <taxon>Guillardia</taxon>
    </lineage>
</organism>
<reference evidence="2" key="3">
    <citation type="submission" date="2016-03" db="UniProtKB">
        <authorList>
            <consortium name="EnsemblProtists"/>
        </authorList>
    </citation>
    <scope>IDENTIFICATION</scope>
</reference>
<gene>
    <name evidence="1" type="ORF">GUITHDRAFT_143146</name>
</gene>
<dbReference type="OrthoDB" id="498777at2759"/>
<dbReference type="KEGG" id="gtt:GUITHDRAFT_143146"/>
<evidence type="ECO:0000313" key="1">
    <source>
        <dbReference type="EMBL" id="EKX39992.1"/>
    </source>
</evidence>
<dbReference type="PaxDb" id="55529-EKX39992"/>
<keyword evidence="3" id="KW-1185">Reference proteome</keyword>
<proteinExistence type="predicted"/>
<dbReference type="EnsemblProtists" id="EKX39992">
    <property type="protein sequence ID" value="EKX39992"/>
    <property type="gene ID" value="GUITHDRAFT_143146"/>
</dbReference>
<evidence type="ECO:0000313" key="2">
    <source>
        <dbReference type="EnsemblProtists" id="EKX39992"/>
    </source>
</evidence>
<protein>
    <submittedName>
        <fullName evidence="1 2">Uncharacterized protein</fullName>
    </submittedName>
</protein>
<dbReference type="AlphaFoldDB" id="L1IV62"/>
<reference evidence="3" key="2">
    <citation type="submission" date="2012-11" db="EMBL/GenBank/DDBJ databases">
        <authorList>
            <person name="Kuo A."/>
            <person name="Curtis B.A."/>
            <person name="Tanifuji G."/>
            <person name="Burki F."/>
            <person name="Gruber A."/>
            <person name="Irimia M."/>
            <person name="Maruyama S."/>
            <person name="Arias M.C."/>
            <person name="Ball S.G."/>
            <person name="Gile G.H."/>
            <person name="Hirakawa Y."/>
            <person name="Hopkins J.F."/>
            <person name="Rensing S.A."/>
            <person name="Schmutz J."/>
            <person name="Symeonidi A."/>
            <person name="Elias M."/>
            <person name="Eveleigh R.J."/>
            <person name="Herman E.K."/>
            <person name="Klute M.J."/>
            <person name="Nakayama T."/>
            <person name="Obornik M."/>
            <person name="Reyes-Prieto A."/>
            <person name="Armbrust E.V."/>
            <person name="Aves S.J."/>
            <person name="Beiko R.G."/>
            <person name="Coutinho P."/>
            <person name="Dacks J.B."/>
            <person name="Durnford D.G."/>
            <person name="Fast N.M."/>
            <person name="Green B.R."/>
            <person name="Grisdale C."/>
            <person name="Hempe F."/>
            <person name="Henrissat B."/>
            <person name="Hoppner M.P."/>
            <person name="Ishida K.-I."/>
            <person name="Kim E."/>
            <person name="Koreny L."/>
            <person name="Kroth P.G."/>
            <person name="Liu Y."/>
            <person name="Malik S.-B."/>
            <person name="Maier U.G."/>
            <person name="McRose D."/>
            <person name="Mock T."/>
            <person name="Neilson J.A."/>
            <person name="Onodera N.T."/>
            <person name="Poole A.M."/>
            <person name="Pritham E.J."/>
            <person name="Richards T.A."/>
            <person name="Rocap G."/>
            <person name="Roy S.W."/>
            <person name="Sarai C."/>
            <person name="Schaack S."/>
            <person name="Shirato S."/>
            <person name="Slamovits C.H."/>
            <person name="Spencer D.F."/>
            <person name="Suzuki S."/>
            <person name="Worden A.Z."/>
            <person name="Zauner S."/>
            <person name="Barry K."/>
            <person name="Bell C."/>
            <person name="Bharti A.K."/>
            <person name="Crow J.A."/>
            <person name="Grimwood J."/>
            <person name="Kramer R."/>
            <person name="Lindquist E."/>
            <person name="Lucas S."/>
            <person name="Salamov A."/>
            <person name="McFadden G.I."/>
            <person name="Lane C.E."/>
            <person name="Keeling P.J."/>
            <person name="Gray M.W."/>
            <person name="Grigoriev I.V."/>
            <person name="Archibald J.M."/>
        </authorList>
    </citation>
    <scope>NUCLEOTIDE SEQUENCE</scope>
    <source>
        <strain evidence="3">CCMP2712</strain>
    </source>
</reference>
<dbReference type="HOGENOM" id="CLU_1334105_0_0_1"/>
<dbReference type="RefSeq" id="XP_005826972.1">
    <property type="nucleotide sequence ID" value="XM_005826915.1"/>
</dbReference>
<dbReference type="Proteomes" id="UP000011087">
    <property type="component" value="Unassembled WGS sequence"/>
</dbReference>
<accession>L1IV62</accession>
<sequence>MASLKTLCARACPASGRKLRWAPASFRAFSEGQKSEPTTDTGFVRRASEKLRERLRAWYDVKVLKVKAFLEDQGFNVPPNDCLPDPPYYEKLAFWRKKRTYAEHKELWMKAWQLYKDSWTSLYDKKPLGPQKSDEEKRAEMKEMVDEVRGLVKFPSTEQMAKNLKGNIEDLEEATGIKRKEVIPKAKSVRAGKEEGSWEFDDILLF</sequence>
<dbReference type="GeneID" id="17296754"/>